<evidence type="ECO:0000313" key="1">
    <source>
        <dbReference type="EMBL" id="ATQ57599.1"/>
    </source>
</evidence>
<dbReference type="EMBL" id="CP024422">
    <property type="protein sequence ID" value="ATQ57599.1"/>
    <property type="molecule type" value="Genomic_DNA"/>
</dbReference>
<gene>
    <name evidence="1" type="ORF">PYTT13_08995</name>
</gene>
<reference evidence="1 2" key="1">
    <citation type="submission" date="2017-10" db="EMBL/GenBank/DDBJ databases">
        <title>Complete genome sequence of Paracoccus yeei TT13 isolated from human skin.</title>
        <authorList>
            <person name="Lee K."/>
            <person name="Lim J.Y."/>
            <person name="Hwang I."/>
        </authorList>
    </citation>
    <scope>NUCLEOTIDE SEQUENCE [LARGE SCALE GENOMIC DNA]</scope>
    <source>
        <strain evidence="1 2">TT13</strain>
    </source>
</reference>
<dbReference type="Proteomes" id="UP000229314">
    <property type="component" value="Chromosome"/>
</dbReference>
<organism evidence="1 2">
    <name type="scientific">Paracoccus yeei</name>
    <dbReference type="NCBI Taxonomy" id="147645"/>
    <lineage>
        <taxon>Bacteria</taxon>
        <taxon>Pseudomonadati</taxon>
        <taxon>Pseudomonadota</taxon>
        <taxon>Alphaproteobacteria</taxon>
        <taxon>Rhodobacterales</taxon>
        <taxon>Paracoccaceae</taxon>
        <taxon>Paracoccus</taxon>
    </lineage>
</organism>
<name>A0A2D2C587_9RHOB</name>
<proteinExistence type="predicted"/>
<protein>
    <submittedName>
        <fullName evidence="1">Uncharacterized protein</fullName>
    </submittedName>
</protein>
<accession>A0A2D2C587</accession>
<evidence type="ECO:0000313" key="2">
    <source>
        <dbReference type="Proteomes" id="UP000229314"/>
    </source>
</evidence>
<dbReference type="AlphaFoldDB" id="A0A2D2C587"/>
<sequence length="57" mass="6520">MAERLGWPIARVRKLIRKKALRHMKIGGLYFVPDGAVEEYLAAQIVEPVAERERGDD</sequence>